<dbReference type="FunFam" id="3.40.50.300:FF:000127">
    <property type="entry name" value="Ribose import ATP-binding protein RbsA"/>
    <property type="match status" value="1"/>
</dbReference>
<keyword evidence="4" id="KW-0762">Sugar transport</keyword>
<protein>
    <submittedName>
        <fullName evidence="11">Ribose import ATP-binding protein RbsA</fullName>
        <ecNumber evidence="11">3.6.3.17</ecNumber>
    </submittedName>
</protein>
<dbReference type="PANTHER" id="PTHR43790">
    <property type="entry name" value="CARBOHYDRATE TRANSPORT ATP-BINDING PROTEIN MG119-RELATED"/>
    <property type="match status" value="1"/>
</dbReference>
<evidence type="ECO:0000256" key="8">
    <source>
        <dbReference type="ARBA" id="ARBA00022967"/>
    </source>
</evidence>
<dbReference type="KEGG" id="tpla:ElP_37930"/>
<gene>
    <name evidence="11" type="primary">rbsA_2</name>
    <name evidence="11" type="ORF">ElP_37930</name>
</gene>
<evidence type="ECO:0000256" key="7">
    <source>
        <dbReference type="ARBA" id="ARBA00022840"/>
    </source>
</evidence>
<evidence type="ECO:0000256" key="2">
    <source>
        <dbReference type="ARBA" id="ARBA00022448"/>
    </source>
</evidence>
<keyword evidence="9" id="KW-0472">Membrane</keyword>
<keyword evidence="12" id="KW-1185">Reference proteome</keyword>
<keyword evidence="3" id="KW-1003">Cell membrane</keyword>
<keyword evidence="11" id="KW-0378">Hydrolase</keyword>
<dbReference type="Gene3D" id="3.40.50.300">
    <property type="entry name" value="P-loop containing nucleotide triphosphate hydrolases"/>
    <property type="match status" value="2"/>
</dbReference>
<dbReference type="SMART" id="SM00382">
    <property type="entry name" value="AAA"/>
    <property type="match status" value="2"/>
</dbReference>
<keyword evidence="2" id="KW-0813">Transport</keyword>
<keyword evidence="6" id="KW-0547">Nucleotide-binding</keyword>
<organism evidence="11 12">
    <name type="scientific">Tautonia plasticadhaerens</name>
    <dbReference type="NCBI Taxonomy" id="2527974"/>
    <lineage>
        <taxon>Bacteria</taxon>
        <taxon>Pseudomonadati</taxon>
        <taxon>Planctomycetota</taxon>
        <taxon>Planctomycetia</taxon>
        <taxon>Isosphaerales</taxon>
        <taxon>Isosphaeraceae</taxon>
        <taxon>Tautonia</taxon>
    </lineage>
</organism>
<evidence type="ECO:0000256" key="1">
    <source>
        <dbReference type="ARBA" id="ARBA00004202"/>
    </source>
</evidence>
<dbReference type="InterPro" id="IPR003439">
    <property type="entry name" value="ABC_transporter-like_ATP-bd"/>
</dbReference>
<evidence type="ECO:0000259" key="10">
    <source>
        <dbReference type="PROSITE" id="PS50893"/>
    </source>
</evidence>
<dbReference type="GO" id="GO:0005524">
    <property type="term" value="F:ATP binding"/>
    <property type="evidence" value="ECO:0007669"/>
    <property type="project" value="UniProtKB-KW"/>
</dbReference>
<dbReference type="PANTHER" id="PTHR43790:SF9">
    <property type="entry name" value="GALACTOFURANOSE TRANSPORTER ATP-BINDING PROTEIN YTFR"/>
    <property type="match status" value="1"/>
</dbReference>
<name>A0A518H4W7_9BACT</name>
<evidence type="ECO:0000313" key="12">
    <source>
        <dbReference type="Proteomes" id="UP000317835"/>
    </source>
</evidence>
<dbReference type="GO" id="GO:0005886">
    <property type="term" value="C:plasma membrane"/>
    <property type="evidence" value="ECO:0007669"/>
    <property type="project" value="UniProtKB-SubCell"/>
</dbReference>
<dbReference type="Proteomes" id="UP000317835">
    <property type="component" value="Chromosome"/>
</dbReference>
<dbReference type="CDD" id="cd03215">
    <property type="entry name" value="ABC_Carb_Monos_II"/>
    <property type="match status" value="1"/>
</dbReference>
<dbReference type="EMBL" id="CP036426">
    <property type="protein sequence ID" value="QDV35885.1"/>
    <property type="molecule type" value="Genomic_DNA"/>
</dbReference>
<dbReference type="InterPro" id="IPR050107">
    <property type="entry name" value="ABC_carbohydrate_import_ATPase"/>
</dbReference>
<evidence type="ECO:0000256" key="5">
    <source>
        <dbReference type="ARBA" id="ARBA00022737"/>
    </source>
</evidence>
<dbReference type="EC" id="3.6.3.17" evidence="11"/>
<keyword evidence="8" id="KW-1278">Translocase</keyword>
<dbReference type="PROSITE" id="PS50893">
    <property type="entry name" value="ABC_TRANSPORTER_2"/>
    <property type="match status" value="2"/>
</dbReference>
<dbReference type="InterPro" id="IPR027417">
    <property type="entry name" value="P-loop_NTPase"/>
</dbReference>
<keyword evidence="7 11" id="KW-0067">ATP-binding</keyword>
<reference evidence="11 12" key="1">
    <citation type="submission" date="2019-02" db="EMBL/GenBank/DDBJ databases">
        <title>Deep-cultivation of Planctomycetes and their phenomic and genomic characterization uncovers novel biology.</title>
        <authorList>
            <person name="Wiegand S."/>
            <person name="Jogler M."/>
            <person name="Boedeker C."/>
            <person name="Pinto D."/>
            <person name="Vollmers J."/>
            <person name="Rivas-Marin E."/>
            <person name="Kohn T."/>
            <person name="Peeters S.H."/>
            <person name="Heuer A."/>
            <person name="Rast P."/>
            <person name="Oberbeckmann S."/>
            <person name="Bunk B."/>
            <person name="Jeske O."/>
            <person name="Meyerdierks A."/>
            <person name="Storesund J.E."/>
            <person name="Kallscheuer N."/>
            <person name="Luecker S."/>
            <person name="Lage O.M."/>
            <person name="Pohl T."/>
            <person name="Merkel B.J."/>
            <person name="Hornburger P."/>
            <person name="Mueller R.-W."/>
            <person name="Bruemmer F."/>
            <person name="Labrenz M."/>
            <person name="Spormann A.M."/>
            <person name="Op den Camp H."/>
            <person name="Overmann J."/>
            <person name="Amann R."/>
            <person name="Jetten M.S.M."/>
            <person name="Mascher T."/>
            <person name="Medema M.H."/>
            <person name="Devos D.P."/>
            <person name="Kaster A.-K."/>
            <person name="Ovreas L."/>
            <person name="Rohde M."/>
            <person name="Galperin M.Y."/>
            <person name="Jogler C."/>
        </authorList>
    </citation>
    <scope>NUCLEOTIDE SEQUENCE [LARGE SCALE GENOMIC DNA]</scope>
    <source>
        <strain evidence="11 12">ElP</strain>
    </source>
</reference>
<evidence type="ECO:0000256" key="4">
    <source>
        <dbReference type="ARBA" id="ARBA00022597"/>
    </source>
</evidence>
<evidence type="ECO:0000256" key="6">
    <source>
        <dbReference type="ARBA" id="ARBA00022741"/>
    </source>
</evidence>
<proteinExistence type="predicted"/>
<sequence length="503" mass="53945">METLLRLDGIGKSFSGVRALEGVSFDLRAGEVHALVGENGAGKSTLIKVITGAHRPDEGTMEVLGLRVEENDPVRSRALGIAAIYQQPVLFPDLTVAENIALGLEPGGPWRRIRWGERRSRARRLLDRIGAAIDPEVEVRRLTMPEQQLVEIARALGADARILIMDEPTASLGEQEVEHLLGVARELKGHGVGIIYISHRLEELPRVADRVTALRDGHLVGTRMMAEVDRSELIRMMVGRELSAVFPKVEVEPGGVVLEAEGIGCRESGVREVGLSVREGEILGLAGLVGAGRTEAARVLFGLTPADSGTIRVGGRPVTIGSPDEAVGLGIAYVPEDRRRHGVIPPMSVASNATLATLREISRGGLLDRGKERSLAEAMTRRMGVKTPSIDTPVGDLSGGNQQKVALARWLASRPRVLILDEPTQGIDVGAKAEIHRLMGVLARDGMAILMISSELPEILGMSDRIAVMRGGTIVGTLDREDATQEEILHLAIGHEAGEVAGR</sequence>
<feature type="domain" description="ABC transporter" evidence="10">
    <location>
        <begin position="5"/>
        <end position="241"/>
    </location>
</feature>
<dbReference type="InterPro" id="IPR003593">
    <property type="entry name" value="AAA+_ATPase"/>
</dbReference>
<evidence type="ECO:0000256" key="3">
    <source>
        <dbReference type="ARBA" id="ARBA00022475"/>
    </source>
</evidence>
<dbReference type="RefSeq" id="WP_145271782.1">
    <property type="nucleotide sequence ID" value="NZ_CP036426.1"/>
</dbReference>
<evidence type="ECO:0000313" key="11">
    <source>
        <dbReference type="EMBL" id="QDV35885.1"/>
    </source>
</evidence>
<dbReference type="GO" id="GO:0016887">
    <property type="term" value="F:ATP hydrolysis activity"/>
    <property type="evidence" value="ECO:0007669"/>
    <property type="project" value="InterPro"/>
</dbReference>
<dbReference type="InterPro" id="IPR017871">
    <property type="entry name" value="ABC_transporter-like_CS"/>
</dbReference>
<dbReference type="OrthoDB" id="9771863at2"/>
<dbReference type="PROSITE" id="PS00211">
    <property type="entry name" value="ABC_TRANSPORTER_1"/>
    <property type="match status" value="1"/>
</dbReference>
<dbReference type="AlphaFoldDB" id="A0A518H4W7"/>
<dbReference type="SUPFAM" id="SSF52540">
    <property type="entry name" value="P-loop containing nucleoside triphosphate hydrolases"/>
    <property type="match status" value="2"/>
</dbReference>
<feature type="domain" description="ABC transporter" evidence="10">
    <location>
        <begin position="251"/>
        <end position="496"/>
    </location>
</feature>
<accession>A0A518H4W7</accession>
<evidence type="ECO:0000256" key="9">
    <source>
        <dbReference type="ARBA" id="ARBA00023136"/>
    </source>
</evidence>
<dbReference type="CDD" id="cd03216">
    <property type="entry name" value="ABC_Carb_Monos_I"/>
    <property type="match status" value="1"/>
</dbReference>
<keyword evidence="5" id="KW-0677">Repeat</keyword>
<comment type="subcellular location">
    <subcellularLocation>
        <location evidence="1">Cell membrane</location>
        <topology evidence="1">Peripheral membrane protein</topology>
    </subcellularLocation>
</comment>
<dbReference type="Pfam" id="PF00005">
    <property type="entry name" value="ABC_tran"/>
    <property type="match status" value="2"/>
</dbReference>